<comment type="caution">
    <text evidence="3">The sequence shown here is derived from an EMBL/GenBank/DDBJ whole genome shotgun (WGS) entry which is preliminary data.</text>
</comment>
<dbReference type="PANTHER" id="PTHR13847:SF289">
    <property type="entry name" value="GLYCINE OXIDASE"/>
    <property type="match status" value="1"/>
</dbReference>
<dbReference type="AlphaFoldDB" id="A0A8J7M5M2"/>
<evidence type="ECO:0000256" key="1">
    <source>
        <dbReference type="ARBA" id="ARBA00023002"/>
    </source>
</evidence>
<sequence length="416" mass="43915">MDVIVVGAGITGVAAAEWLRRDGHDVTLIDRLAPGDAGQTSFGNAGILARAAVVPVATPGILSKLPRMALDPDKPLFLRLSYLPRLIPWAIPFLRNSTPARVAAIAEALAPLVTDSVEQHLALARGTPAAAMITQGPYLLLYRDREAYAADAASWALKRAHGIEWAEWDRAEIEAHDPAIAAEFRFAAAMPDHGWIASPARYVAALAAFFTEQGGHIREAEVVDIRPSESGGASVTLAGGEELSADRVVLAAGVWAGRLAARLGHKIAMEAERGYHVMLSNPSHLPPSPIMVEAAKTVATPMADGLRFAGVAEFAGIDGAEAEAPVALIRKQILQLFPGLTWEGETVWMGRRPTTADSLPLIGASPRAPGVIFAFGGQHLGLTMGPRLGRMAAGLASGGGSNLDLAPYRVDRFQRA</sequence>
<evidence type="ECO:0000313" key="3">
    <source>
        <dbReference type="EMBL" id="MBK0398884.1"/>
    </source>
</evidence>
<gene>
    <name evidence="3" type="ORF">H0I76_06765</name>
</gene>
<dbReference type="GO" id="GO:0005737">
    <property type="term" value="C:cytoplasm"/>
    <property type="evidence" value="ECO:0007669"/>
    <property type="project" value="TreeGrafter"/>
</dbReference>
<dbReference type="InterPro" id="IPR036188">
    <property type="entry name" value="FAD/NAD-bd_sf"/>
</dbReference>
<dbReference type="PANTHER" id="PTHR13847">
    <property type="entry name" value="SARCOSINE DEHYDROGENASE-RELATED"/>
    <property type="match status" value="1"/>
</dbReference>
<dbReference type="Pfam" id="PF01266">
    <property type="entry name" value="DAO"/>
    <property type="match status" value="1"/>
</dbReference>
<organism evidence="3 4">
    <name type="scientific">Thermohalobaculum xanthum</name>
    <dbReference type="NCBI Taxonomy" id="2753746"/>
    <lineage>
        <taxon>Bacteria</taxon>
        <taxon>Pseudomonadati</taxon>
        <taxon>Pseudomonadota</taxon>
        <taxon>Alphaproteobacteria</taxon>
        <taxon>Rhodobacterales</taxon>
        <taxon>Paracoccaceae</taxon>
        <taxon>Thermohalobaculum</taxon>
    </lineage>
</organism>
<accession>A0A8J7M5M2</accession>
<evidence type="ECO:0000313" key="4">
    <source>
        <dbReference type="Proteomes" id="UP000655420"/>
    </source>
</evidence>
<dbReference type="SUPFAM" id="SSF54373">
    <property type="entry name" value="FAD-linked reductases, C-terminal domain"/>
    <property type="match status" value="1"/>
</dbReference>
<keyword evidence="4" id="KW-1185">Reference proteome</keyword>
<dbReference type="SUPFAM" id="SSF51905">
    <property type="entry name" value="FAD/NAD(P)-binding domain"/>
    <property type="match status" value="1"/>
</dbReference>
<dbReference type="GO" id="GO:0016491">
    <property type="term" value="F:oxidoreductase activity"/>
    <property type="evidence" value="ECO:0007669"/>
    <property type="project" value="UniProtKB-KW"/>
</dbReference>
<dbReference type="RefSeq" id="WP_200608582.1">
    <property type="nucleotide sequence ID" value="NZ_JAEHHL010000002.1"/>
</dbReference>
<dbReference type="EMBL" id="JAEHHL010000002">
    <property type="protein sequence ID" value="MBK0398884.1"/>
    <property type="molecule type" value="Genomic_DNA"/>
</dbReference>
<dbReference type="Gene3D" id="3.30.9.10">
    <property type="entry name" value="D-Amino Acid Oxidase, subunit A, domain 2"/>
    <property type="match status" value="1"/>
</dbReference>
<feature type="domain" description="FAD dependent oxidoreductase" evidence="2">
    <location>
        <begin position="2"/>
        <end position="393"/>
    </location>
</feature>
<evidence type="ECO:0000259" key="2">
    <source>
        <dbReference type="Pfam" id="PF01266"/>
    </source>
</evidence>
<dbReference type="Gene3D" id="3.50.50.60">
    <property type="entry name" value="FAD/NAD(P)-binding domain"/>
    <property type="match status" value="2"/>
</dbReference>
<protein>
    <submittedName>
        <fullName evidence="3">FAD-binding oxidoreductase</fullName>
    </submittedName>
</protein>
<reference evidence="3" key="1">
    <citation type="submission" date="2020-12" db="EMBL/GenBank/DDBJ databases">
        <title>Bacterial taxonomy.</title>
        <authorList>
            <person name="Pan X."/>
        </authorList>
    </citation>
    <scope>NUCLEOTIDE SEQUENCE</scope>
    <source>
        <strain evidence="3">M0105</strain>
    </source>
</reference>
<dbReference type="InterPro" id="IPR006076">
    <property type="entry name" value="FAD-dep_OxRdtase"/>
</dbReference>
<dbReference type="Proteomes" id="UP000655420">
    <property type="component" value="Unassembled WGS sequence"/>
</dbReference>
<keyword evidence="1" id="KW-0560">Oxidoreductase</keyword>
<name>A0A8J7M5M2_9RHOB</name>
<proteinExistence type="predicted"/>